<evidence type="ECO:0000313" key="3">
    <source>
        <dbReference type="EMBL" id="TXT13743.1"/>
    </source>
</evidence>
<name>A0A7D8V2U5_VANHU</name>
<comment type="caution">
    <text evidence="3">The sequence shown here is derived from an EMBL/GenBank/DDBJ whole genome shotgun (WGS) entry which is preliminary data.</text>
</comment>
<dbReference type="SUPFAM" id="SSF50370">
    <property type="entry name" value="Ricin B-like lectins"/>
    <property type="match status" value="1"/>
</dbReference>
<dbReference type="EMBL" id="QKWK01000002">
    <property type="protein sequence ID" value="TXT13743.1"/>
    <property type="molecule type" value="Genomic_DNA"/>
</dbReference>
<proteinExistence type="predicted"/>
<sequence length="553" mass="58208">MLALFTLLPLLCVTGAAPSRRAAYTLTVGSLGPWTTPDDTPANSFIAADGGYWFQSAHALYGASASRAWSFYSGANLDSATKHAISSAVNPADSRDSNADTTWRCNNSPTGVVSSYANGSTAYSQRNFCDLAGVWVDPDTGDWVGLVHNEFSPQPFGDGLHFDGIDRAVSSDGGKTWRITERIITSPYSTARGNTTAFPQSTYAYGDGDPRLTVDVATGYFYVYYGSRVVNKGGSWVAFYAHVARAPMASKMVAGSWKKYYAGGWTQPGVGGAESNLVPVSTYATGYTPPSKEYNPNTPGTAAQQIAAGTAPPTSPLFVGDATYSAHLGVFISQPQAVDQSGKAPQKLYVSSDLVTWSLAANTGTYTTASWYRWLLDPVSKTSSQIVGKAFRSYCSFGCSGGKSGEYVNLALDGTPFTPVTPGNYVLTSNGGGEGGAVTLARLDDGAYTIAQAGKFVCVDDTSNSGRAWGAKVAPKASAGVGAQWWIIPNRNSDRSADGTFRVINRYSGLALSLSSNTARQVDTTPVRAWDAPASGISGGRKAAEQVLVFKSA</sequence>
<dbReference type="InterPro" id="IPR035992">
    <property type="entry name" value="Ricin_B-like_lectins"/>
</dbReference>
<protein>
    <recommendedName>
        <fullName evidence="2">Ricin B lectin domain-containing protein</fullName>
    </recommendedName>
</protein>
<dbReference type="AlphaFoldDB" id="A0A7D8V2U5"/>
<evidence type="ECO:0000256" key="1">
    <source>
        <dbReference type="SAM" id="SignalP"/>
    </source>
</evidence>
<feature type="domain" description="Ricin B lectin" evidence="2">
    <location>
        <begin position="443"/>
        <end position="530"/>
    </location>
</feature>
<organism evidence="3 4">
    <name type="scientific">Vanrija humicola</name>
    <name type="common">Yeast</name>
    <name type="synonym">Cryptococcus humicola</name>
    <dbReference type="NCBI Taxonomy" id="5417"/>
    <lineage>
        <taxon>Eukaryota</taxon>
        <taxon>Fungi</taxon>
        <taxon>Dikarya</taxon>
        <taxon>Basidiomycota</taxon>
        <taxon>Agaricomycotina</taxon>
        <taxon>Tremellomycetes</taxon>
        <taxon>Trichosporonales</taxon>
        <taxon>Trichosporonaceae</taxon>
        <taxon>Vanrija</taxon>
    </lineage>
</organism>
<accession>A0A7D8V2U5</accession>
<evidence type="ECO:0000313" key="4">
    <source>
        <dbReference type="Proteomes" id="UP000473826"/>
    </source>
</evidence>
<dbReference type="Gene3D" id="2.80.10.50">
    <property type="match status" value="1"/>
</dbReference>
<keyword evidence="1" id="KW-0732">Signal</keyword>
<dbReference type="Pfam" id="PF14200">
    <property type="entry name" value="RicinB_lectin_2"/>
    <property type="match status" value="1"/>
</dbReference>
<evidence type="ECO:0000259" key="2">
    <source>
        <dbReference type="Pfam" id="PF14200"/>
    </source>
</evidence>
<dbReference type="Proteomes" id="UP000473826">
    <property type="component" value="Unassembled WGS sequence"/>
</dbReference>
<keyword evidence="4" id="KW-1185">Reference proteome</keyword>
<feature type="signal peptide" evidence="1">
    <location>
        <begin position="1"/>
        <end position="16"/>
    </location>
</feature>
<dbReference type="InterPro" id="IPR000772">
    <property type="entry name" value="Ricin_B_lectin"/>
</dbReference>
<gene>
    <name evidence="3" type="ORF">VHUM_01110</name>
</gene>
<dbReference type="OrthoDB" id="2590151at2759"/>
<feature type="chain" id="PRO_5028932788" description="Ricin B lectin domain-containing protein" evidence="1">
    <location>
        <begin position="17"/>
        <end position="553"/>
    </location>
</feature>
<reference evidence="3 4" key="1">
    <citation type="journal article" date="2019" name="PLoS Genet.">
        <title>Convergent evolution of linked mating-type loci in basidiomycete fungi.</title>
        <authorList>
            <person name="Sun S."/>
            <person name="Coelho M.A."/>
            <person name="Heitman J."/>
            <person name="Nowrousian M."/>
        </authorList>
    </citation>
    <scope>NUCLEOTIDE SEQUENCE [LARGE SCALE GENOMIC DNA]</scope>
    <source>
        <strain evidence="3 4">CBS 4282</strain>
    </source>
</reference>